<organism evidence="1 2">
    <name type="scientific">Parascaris univalens</name>
    <name type="common">Nematode worm</name>
    <dbReference type="NCBI Taxonomy" id="6257"/>
    <lineage>
        <taxon>Eukaryota</taxon>
        <taxon>Metazoa</taxon>
        <taxon>Ecdysozoa</taxon>
        <taxon>Nematoda</taxon>
        <taxon>Chromadorea</taxon>
        <taxon>Rhabditida</taxon>
        <taxon>Spirurina</taxon>
        <taxon>Ascaridomorpha</taxon>
        <taxon>Ascaridoidea</taxon>
        <taxon>Ascarididae</taxon>
        <taxon>Parascaris</taxon>
    </lineage>
</organism>
<name>A0A915ATF5_PARUN</name>
<reference evidence="2" key="1">
    <citation type="submission" date="2022-11" db="UniProtKB">
        <authorList>
            <consortium name="WormBaseParasite"/>
        </authorList>
    </citation>
    <scope>IDENTIFICATION</scope>
</reference>
<proteinExistence type="predicted"/>
<evidence type="ECO:0000313" key="1">
    <source>
        <dbReference type="Proteomes" id="UP000887569"/>
    </source>
</evidence>
<protein>
    <submittedName>
        <fullName evidence="2">Uncharacterized protein</fullName>
    </submittedName>
</protein>
<keyword evidence="1" id="KW-1185">Reference proteome</keyword>
<evidence type="ECO:0000313" key="2">
    <source>
        <dbReference type="WBParaSite" id="PgR016_g013_t02"/>
    </source>
</evidence>
<dbReference type="AlphaFoldDB" id="A0A915ATF5"/>
<dbReference type="WBParaSite" id="PgR016_g013_t02">
    <property type="protein sequence ID" value="PgR016_g013_t02"/>
    <property type="gene ID" value="PgR016_g013"/>
</dbReference>
<dbReference type="Proteomes" id="UP000887569">
    <property type="component" value="Unplaced"/>
</dbReference>
<accession>A0A915ATF5</accession>
<sequence>SQQSCVEYSKLVTSAVAAISSQLPFLSIGRRNGGLQKHSIGHSGSLRRIIRYEFERKRFFFANCRSAFDDQGTTFTERRTSRGILARLVKFTSLLFFL</sequence>